<reference evidence="2 3" key="1">
    <citation type="journal article" date="2020" name="ISME J.">
        <title>Uncovering the hidden diversity of litter-decomposition mechanisms in mushroom-forming fungi.</title>
        <authorList>
            <person name="Floudas D."/>
            <person name="Bentzer J."/>
            <person name="Ahren D."/>
            <person name="Johansson T."/>
            <person name="Persson P."/>
            <person name="Tunlid A."/>
        </authorList>
    </citation>
    <scope>NUCLEOTIDE SEQUENCE [LARGE SCALE GENOMIC DNA]</scope>
    <source>
        <strain evidence="2 3">CBS 175.51</strain>
    </source>
</reference>
<evidence type="ECO:0000313" key="2">
    <source>
        <dbReference type="EMBL" id="KAF5339104.1"/>
    </source>
</evidence>
<dbReference type="EMBL" id="JAACJK010000009">
    <property type="protein sequence ID" value="KAF5339104.1"/>
    <property type="molecule type" value="Genomic_DNA"/>
</dbReference>
<feature type="region of interest" description="Disordered" evidence="1">
    <location>
        <begin position="66"/>
        <end position="88"/>
    </location>
</feature>
<accession>A0A8H5FJH8</accession>
<dbReference type="Gene3D" id="3.80.10.10">
    <property type="entry name" value="Ribonuclease Inhibitor"/>
    <property type="match status" value="1"/>
</dbReference>
<dbReference type="Proteomes" id="UP000541558">
    <property type="component" value="Unassembled WGS sequence"/>
</dbReference>
<organism evidence="2 3">
    <name type="scientific">Ephemerocybe angulata</name>
    <dbReference type="NCBI Taxonomy" id="980116"/>
    <lineage>
        <taxon>Eukaryota</taxon>
        <taxon>Fungi</taxon>
        <taxon>Dikarya</taxon>
        <taxon>Basidiomycota</taxon>
        <taxon>Agaricomycotina</taxon>
        <taxon>Agaricomycetes</taxon>
        <taxon>Agaricomycetidae</taxon>
        <taxon>Agaricales</taxon>
        <taxon>Agaricineae</taxon>
        <taxon>Psathyrellaceae</taxon>
        <taxon>Ephemerocybe</taxon>
    </lineage>
</organism>
<dbReference type="AlphaFoldDB" id="A0A8H5FJH8"/>
<name>A0A8H5FJH8_9AGAR</name>
<evidence type="ECO:0000313" key="3">
    <source>
        <dbReference type="Proteomes" id="UP000541558"/>
    </source>
</evidence>
<evidence type="ECO:0000256" key="1">
    <source>
        <dbReference type="SAM" id="MobiDB-lite"/>
    </source>
</evidence>
<protein>
    <submittedName>
        <fullName evidence="2">Uncharacterized protein</fullName>
    </submittedName>
</protein>
<proteinExistence type="predicted"/>
<dbReference type="OrthoDB" id="2966049at2759"/>
<keyword evidence="3" id="KW-1185">Reference proteome</keyword>
<sequence length="648" mass="71580">MDLSKIEIPGPPCNARTACELRLPYPDPGTAGPIGQSTTSLVITPVAANHVCLKTLAKANLLLSFPSNEREDPEPGTDTRSEGCSAEDSARSVGNQIFKSIDILPIILGQLRDVLESDDLARAADERRGWRGLFTLVLSINDAFFDAGANMLWNTMESIIPVLKLLPWFKDPYQGVGGYDYSGSGDWKTFLSYASRVQRFRFTSLASIDIDPFYVLELVTLPGRPDPFFSGLQSLSLAPDACRQISPLTLFFGPSLKSLEILTASELSGYEILPADWNWTASGLVATEALRKRILAAFPKSPNCLPNLTIFKYRGPTNEDFFRQIAKYKAIVSLDLTLTAPDGGRHSLRPLRDLPDLQSLVITILPPHNSDTNPRSLRFTCPRLRNLHITAREGQACILVSSLCPRPMLSKLKLDFITITDASMFYGTLSSCLVDNDRVESIAVRCVEAAGQPLSQLFGGSWTRTGSIPLEKYIAHARTCFSACANVQNVTFLDIPPSLWETIFPILEESMTHWKSLRTFAFKTRAGIGAEAVNNTIPTGAFPGLSFLATTVWMECPMLESLKVQVDEELVAQEDLVEALKACGDSLAMVERYTDGHPLRELTINTGIEGRALKLDQKRKVQIVRFLESLFPKLVEVKGSSSNLVWRR</sequence>
<dbReference type="InterPro" id="IPR032675">
    <property type="entry name" value="LRR_dom_sf"/>
</dbReference>
<comment type="caution">
    <text evidence="2">The sequence shown here is derived from an EMBL/GenBank/DDBJ whole genome shotgun (WGS) entry which is preliminary data.</text>
</comment>
<gene>
    <name evidence="2" type="ORF">D9611_011191</name>
</gene>